<dbReference type="AlphaFoldDB" id="A0A4Y2W907"/>
<dbReference type="Proteomes" id="UP000499080">
    <property type="component" value="Unassembled WGS sequence"/>
</dbReference>
<dbReference type="EMBL" id="BGPR01057945">
    <property type="protein sequence ID" value="GBO34153.1"/>
    <property type="molecule type" value="Genomic_DNA"/>
</dbReference>
<comment type="caution">
    <text evidence="2">The sequence shown here is derived from an EMBL/GenBank/DDBJ whole genome shotgun (WGS) entry which is preliminary data.</text>
</comment>
<sequence length="131" mass="14818">MDNISDVAALRKDRRVIRKEAVQNIVVFWEIGSEDIVKCGIERTTLRRACMNISHRREDLVDTSLEFSVGEEFANDESKFEIDQFGDKAFMPHAIECFPDIQKDTSCKQFGVKPANDFVGNSQKLVSAAMA</sequence>
<evidence type="ECO:0000313" key="2">
    <source>
        <dbReference type="EMBL" id="GBO34153.1"/>
    </source>
</evidence>
<accession>A0A4Y2W907</accession>
<protein>
    <submittedName>
        <fullName evidence="2">Uncharacterized protein</fullName>
    </submittedName>
</protein>
<evidence type="ECO:0000313" key="3">
    <source>
        <dbReference type="Proteomes" id="UP000499080"/>
    </source>
</evidence>
<evidence type="ECO:0000313" key="1">
    <source>
        <dbReference type="EMBL" id="GBO34144.1"/>
    </source>
</evidence>
<gene>
    <name evidence="2" type="ORF">AVEN_204600_1</name>
    <name evidence="1" type="ORF">AVEN_22981_1</name>
</gene>
<reference evidence="2 3" key="1">
    <citation type="journal article" date="2019" name="Sci. Rep.">
        <title>Orb-weaving spider Araneus ventricosus genome elucidates the spidroin gene catalogue.</title>
        <authorList>
            <person name="Kono N."/>
            <person name="Nakamura H."/>
            <person name="Ohtoshi R."/>
            <person name="Moran D.A.P."/>
            <person name="Shinohara A."/>
            <person name="Yoshida Y."/>
            <person name="Fujiwara M."/>
            <person name="Mori M."/>
            <person name="Tomita M."/>
            <person name="Arakawa K."/>
        </authorList>
    </citation>
    <scope>NUCLEOTIDE SEQUENCE [LARGE SCALE GENOMIC DNA]</scope>
</reference>
<proteinExistence type="predicted"/>
<name>A0A4Y2W907_ARAVE</name>
<dbReference type="EMBL" id="BGPR01057941">
    <property type="protein sequence ID" value="GBO34144.1"/>
    <property type="molecule type" value="Genomic_DNA"/>
</dbReference>
<keyword evidence="3" id="KW-1185">Reference proteome</keyword>
<organism evidence="2 3">
    <name type="scientific">Araneus ventricosus</name>
    <name type="common">Orbweaver spider</name>
    <name type="synonym">Epeira ventricosa</name>
    <dbReference type="NCBI Taxonomy" id="182803"/>
    <lineage>
        <taxon>Eukaryota</taxon>
        <taxon>Metazoa</taxon>
        <taxon>Ecdysozoa</taxon>
        <taxon>Arthropoda</taxon>
        <taxon>Chelicerata</taxon>
        <taxon>Arachnida</taxon>
        <taxon>Araneae</taxon>
        <taxon>Araneomorphae</taxon>
        <taxon>Entelegynae</taxon>
        <taxon>Araneoidea</taxon>
        <taxon>Araneidae</taxon>
        <taxon>Araneus</taxon>
    </lineage>
</organism>